<dbReference type="GO" id="GO:0071044">
    <property type="term" value="P:histone mRNA catabolic process"/>
    <property type="evidence" value="ECO:0007669"/>
    <property type="project" value="TreeGrafter"/>
</dbReference>
<dbReference type="GO" id="GO:0000176">
    <property type="term" value="C:nuclear exosome (RNase complex)"/>
    <property type="evidence" value="ECO:0007669"/>
    <property type="project" value="InterPro"/>
</dbReference>
<accession>A0AA88LD38</accession>
<evidence type="ECO:0000313" key="3">
    <source>
        <dbReference type="Proteomes" id="UP001187531"/>
    </source>
</evidence>
<dbReference type="EMBL" id="JAVRJZ010000001">
    <property type="protein sequence ID" value="KAK2726973.1"/>
    <property type="molecule type" value="Genomic_DNA"/>
</dbReference>
<name>A0AA88LD38_ARTSF</name>
<dbReference type="GO" id="GO:0071040">
    <property type="term" value="P:nuclear polyadenylation-dependent antisense transcript catabolic process"/>
    <property type="evidence" value="ECO:0007669"/>
    <property type="project" value="TreeGrafter"/>
</dbReference>
<reference evidence="2" key="1">
    <citation type="submission" date="2023-07" db="EMBL/GenBank/DDBJ databases">
        <title>Chromosome-level genome assembly of Artemia franciscana.</title>
        <authorList>
            <person name="Jo E."/>
        </authorList>
    </citation>
    <scope>NUCLEOTIDE SEQUENCE</scope>
    <source>
        <tissue evidence="2">Whole body</tissue>
    </source>
</reference>
<keyword evidence="3" id="KW-1185">Reference proteome</keyword>
<dbReference type="InterPro" id="IPR045092">
    <property type="entry name" value="Rrp6-like"/>
</dbReference>
<dbReference type="Proteomes" id="UP001187531">
    <property type="component" value="Unassembled WGS sequence"/>
</dbReference>
<dbReference type="GO" id="GO:0071037">
    <property type="term" value="P:nuclear polyadenylation-dependent snRNA catabolic process"/>
    <property type="evidence" value="ECO:0007669"/>
    <property type="project" value="TreeGrafter"/>
</dbReference>
<dbReference type="InterPro" id="IPR036397">
    <property type="entry name" value="RNaseH_sf"/>
</dbReference>
<feature type="non-terminal residue" evidence="2">
    <location>
        <position position="1"/>
    </location>
</feature>
<protein>
    <recommendedName>
        <fullName evidence="1">Exosome-associated factor Rrp6 N-terminal domain-containing protein</fullName>
    </recommendedName>
</protein>
<comment type="caution">
    <text evidence="2">The sequence shown here is derived from an EMBL/GenBank/DDBJ whole genome shotgun (WGS) entry which is preliminary data.</text>
</comment>
<dbReference type="Gene3D" id="3.30.420.10">
    <property type="entry name" value="Ribonuclease H-like superfamily/Ribonuclease H"/>
    <property type="match status" value="1"/>
</dbReference>
<proteinExistence type="predicted"/>
<dbReference type="GO" id="GO:0071039">
    <property type="term" value="P:nuclear polyadenylation-dependent CUT catabolic process"/>
    <property type="evidence" value="ECO:0007669"/>
    <property type="project" value="TreeGrafter"/>
</dbReference>
<dbReference type="AlphaFoldDB" id="A0AA88LD38"/>
<evidence type="ECO:0000259" key="1">
    <source>
        <dbReference type="Pfam" id="PF08066"/>
    </source>
</evidence>
<dbReference type="GO" id="GO:0000467">
    <property type="term" value="P:exonucleolytic trimming to generate mature 3'-end of 5.8S rRNA from tricistronic rRNA transcript (SSU-rRNA, 5.8S rRNA, LSU-rRNA)"/>
    <property type="evidence" value="ECO:0007669"/>
    <property type="project" value="InterPro"/>
</dbReference>
<dbReference type="GO" id="GO:0071038">
    <property type="term" value="P:TRAMP-dependent tRNA surveillance pathway"/>
    <property type="evidence" value="ECO:0007669"/>
    <property type="project" value="TreeGrafter"/>
</dbReference>
<dbReference type="Pfam" id="PF08066">
    <property type="entry name" value="PMC2NT"/>
    <property type="match status" value="1"/>
</dbReference>
<dbReference type="GO" id="GO:0071036">
    <property type="term" value="P:nuclear polyadenylation-dependent snoRNA catabolic process"/>
    <property type="evidence" value="ECO:0007669"/>
    <property type="project" value="TreeGrafter"/>
</dbReference>
<dbReference type="GO" id="GO:0003727">
    <property type="term" value="F:single-stranded RNA binding"/>
    <property type="evidence" value="ECO:0007669"/>
    <property type="project" value="TreeGrafter"/>
</dbReference>
<organism evidence="2 3">
    <name type="scientific">Artemia franciscana</name>
    <name type="common">Brine shrimp</name>
    <name type="synonym">Artemia sanfranciscana</name>
    <dbReference type="NCBI Taxonomy" id="6661"/>
    <lineage>
        <taxon>Eukaryota</taxon>
        <taxon>Metazoa</taxon>
        <taxon>Ecdysozoa</taxon>
        <taxon>Arthropoda</taxon>
        <taxon>Crustacea</taxon>
        <taxon>Branchiopoda</taxon>
        <taxon>Anostraca</taxon>
        <taxon>Artemiidae</taxon>
        <taxon>Artemia</taxon>
    </lineage>
</organism>
<dbReference type="SUPFAM" id="SSF53098">
    <property type="entry name" value="Ribonuclease H-like"/>
    <property type="match status" value="1"/>
</dbReference>
<dbReference type="InterPro" id="IPR012588">
    <property type="entry name" value="Exosome-assoc_fac_Rrp6_N"/>
</dbReference>
<dbReference type="GO" id="GO:0005730">
    <property type="term" value="C:nucleolus"/>
    <property type="evidence" value="ECO:0007669"/>
    <property type="project" value="TreeGrafter"/>
</dbReference>
<dbReference type="GO" id="GO:0071051">
    <property type="term" value="P:poly(A)-dependent snoRNA 3'-end processing"/>
    <property type="evidence" value="ECO:0007669"/>
    <property type="project" value="TreeGrafter"/>
</dbReference>
<dbReference type="InterPro" id="IPR012337">
    <property type="entry name" value="RNaseH-like_sf"/>
</dbReference>
<gene>
    <name evidence="2" type="ORF">QYM36_007720</name>
</gene>
<feature type="domain" description="Exosome-associated factor Rrp6 N-terminal" evidence="1">
    <location>
        <begin position="1"/>
        <end position="86"/>
    </location>
</feature>
<dbReference type="PANTHER" id="PTHR12124:SF47">
    <property type="entry name" value="EXOSOME COMPONENT 10"/>
    <property type="match status" value="1"/>
</dbReference>
<dbReference type="GO" id="GO:0000175">
    <property type="term" value="F:3'-5'-RNA exonuclease activity"/>
    <property type="evidence" value="ECO:0007669"/>
    <property type="project" value="InterPro"/>
</dbReference>
<dbReference type="PANTHER" id="PTHR12124">
    <property type="entry name" value="POLYMYOSITIS/SCLERODERMA AUTOANTIGEN-RELATED"/>
    <property type="match status" value="1"/>
</dbReference>
<dbReference type="GO" id="GO:0071035">
    <property type="term" value="P:nuclear polyadenylation-dependent rRNA catabolic process"/>
    <property type="evidence" value="ECO:0007669"/>
    <property type="project" value="TreeGrafter"/>
</dbReference>
<evidence type="ECO:0000313" key="2">
    <source>
        <dbReference type="EMBL" id="KAK2726973.1"/>
    </source>
</evidence>
<sequence length="228" mass="25839">MECVKWGNTLPIGPERDLCVSYPLFVKILKKHEETVIELMNKVLKLQHLPTQVSASDDHDVTNEFISDCVDNIMEKVGLSLDEAAGHKKNVLVVNANVQHVLTRKYSTADKIGSPFRLTTAKLVARPQINFKINNKNEPFIPKITDKPNSLRPLAILYDPDENGGQYCHPYEFEIEKYKPLEGFITEKLPIEPKPIEATEVILVDSEEKLKTMLSDLETQTEIAVDLE</sequence>